<proteinExistence type="predicted"/>
<evidence type="ECO:0000313" key="1">
    <source>
        <dbReference type="EnsemblMetazoa" id="ACOM031245-PA.1"/>
    </source>
</evidence>
<dbReference type="AlphaFoldDB" id="A0A8W7PHJ0"/>
<dbReference type="Proteomes" id="UP000075882">
    <property type="component" value="Unassembled WGS sequence"/>
</dbReference>
<sequence>MLGGVSMAGLVNGSCEPPFGWYRCNRDERRCGPPPFSACMDMHPDRKQKRKRKHLFTYLIFDQRVSTFGWSVSTTGTAADSGSATGSTAGAAELSACFGDSLSCAAFSASISRCSSAGVSSSSLLHSSTGGSSESLSESCFLHGEAPPSMLPVSLSSASVLRWVRRASSSDDVESMDDIGANSPLLASLIGSFPSSSDDCCNISSRCLRRPNVSMSSANFSSWSWSDILILSGGLAFTGTIGDSGTSTGAGSTLAIVSVFGGSIISYRSSSTAAVSSTGGADTSTSITGSSTCCGLSSSSFGSSMISSGTTTVLLDASVSTVTFTIVSSSTTAAAAIASSLGWRTTYAGISRLFSRGDSRRFKIFWSGMPRGSDAAFLRRSVFICTRARSSPRSAIDFARSSDRLTKVRVFLPCRVRLLLKLRIAGCSSRKCLISCFTEWRPLGDSGSWDAARFLLRRGDCGLGSLELVAASDISGSSQCPFENPSHRVTSRSQATLQRKVPSLALSFFCTGMFFSFSAPSKLPANELRSLVDLSDAAAATATDTAVSSATIPVRCSSSTVDSGSPGLRRDTVWRAVKKW</sequence>
<dbReference type="EnsemblMetazoa" id="ACOM031245-RA">
    <property type="protein sequence ID" value="ACOM031245-PA.1"/>
    <property type="gene ID" value="ACOM031245"/>
</dbReference>
<reference evidence="1" key="1">
    <citation type="submission" date="2022-08" db="UniProtKB">
        <authorList>
            <consortium name="EnsemblMetazoa"/>
        </authorList>
    </citation>
    <scope>IDENTIFICATION</scope>
</reference>
<organism evidence="1">
    <name type="scientific">Anopheles coluzzii</name>
    <name type="common">African malaria mosquito</name>
    <dbReference type="NCBI Taxonomy" id="1518534"/>
    <lineage>
        <taxon>Eukaryota</taxon>
        <taxon>Metazoa</taxon>
        <taxon>Ecdysozoa</taxon>
        <taxon>Arthropoda</taxon>
        <taxon>Hexapoda</taxon>
        <taxon>Insecta</taxon>
        <taxon>Pterygota</taxon>
        <taxon>Neoptera</taxon>
        <taxon>Endopterygota</taxon>
        <taxon>Diptera</taxon>
        <taxon>Nematocera</taxon>
        <taxon>Culicoidea</taxon>
        <taxon>Culicidae</taxon>
        <taxon>Anophelinae</taxon>
        <taxon>Anopheles</taxon>
    </lineage>
</organism>
<name>A0A8W7PHJ0_ANOCL</name>
<accession>A0A8W7PHJ0</accession>
<protein>
    <submittedName>
        <fullName evidence="1">Uncharacterized protein</fullName>
    </submittedName>
</protein>